<dbReference type="SUPFAM" id="SSF81301">
    <property type="entry name" value="Nucleotidyltransferase"/>
    <property type="match status" value="1"/>
</dbReference>
<proteinExistence type="predicted"/>
<dbReference type="GO" id="GO:0016740">
    <property type="term" value="F:transferase activity"/>
    <property type="evidence" value="ECO:0007669"/>
    <property type="project" value="UniProtKB-KW"/>
</dbReference>
<gene>
    <name evidence="4" type="ORF">FJY68_11390</name>
</gene>
<protein>
    <submittedName>
        <fullName evidence="4">DUF4111 domain-containing protein</fullName>
    </submittedName>
</protein>
<dbReference type="Pfam" id="PF13427">
    <property type="entry name" value="AadA_C"/>
    <property type="match status" value="1"/>
</dbReference>
<reference evidence="4" key="1">
    <citation type="submission" date="2019-03" db="EMBL/GenBank/DDBJ databases">
        <title>Lake Tanganyika Metagenome-Assembled Genomes (MAGs).</title>
        <authorList>
            <person name="Tran P."/>
        </authorList>
    </citation>
    <scope>NUCLEOTIDE SEQUENCE</scope>
    <source>
        <strain evidence="4">K_DeepCast_150m_m2_040</strain>
    </source>
</reference>
<evidence type="ECO:0000313" key="5">
    <source>
        <dbReference type="Proteomes" id="UP000779900"/>
    </source>
</evidence>
<comment type="caution">
    <text evidence="4">The sequence shown here is derived from an EMBL/GenBank/DDBJ whole genome shotgun (WGS) entry which is preliminary data.</text>
</comment>
<dbReference type="InterPro" id="IPR025184">
    <property type="entry name" value="AadA_C"/>
</dbReference>
<evidence type="ECO:0000256" key="1">
    <source>
        <dbReference type="ARBA" id="ARBA00022679"/>
    </source>
</evidence>
<dbReference type="AlphaFoldDB" id="A0A937XI27"/>
<evidence type="ECO:0000259" key="3">
    <source>
        <dbReference type="Pfam" id="PF13427"/>
    </source>
</evidence>
<feature type="domain" description="Adenylyltransferase AadA C-terminal" evidence="3">
    <location>
        <begin position="240"/>
        <end position="348"/>
    </location>
</feature>
<sequence>MGEAVDMGRCCRRHGESSRDGNRGTEVAAWTQNTALRSTPVQSATETSRHLCSSRWWHSSRCSARKRRPGTFPCRWSDTSRVSNAEGGRTMPGRGETSTRLAGIQEEVAALLRSIAADFPVILKDNLVGVYPWGSLTYGAFDERCSDVDAVVVTRRDLNDEEFSALEKWFRESAGSNPWTAKLDMRFVINGEFLDKQSRCCGFYSGKLVRHGSDGNPIIWLNVGECGVTLWGKDARQIAPAISDQYLSDALLLELNYLKEDLARNAGDRSDRAFRHNAYAVLTACRILYTARHRCIVSKERAYNWAVAAVPPERRPAVTAAWTNRLAEHGQTTPDLERYAAEFLRFAAEETKQALAQQPELR</sequence>
<evidence type="ECO:0000256" key="2">
    <source>
        <dbReference type="SAM" id="MobiDB-lite"/>
    </source>
</evidence>
<organism evidence="4 5">
    <name type="scientific">candidate division WOR-3 bacterium</name>
    <dbReference type="NCBI Taxonomy" id="2052148"/>
    <lineage>
        <taxon>Bacteria</taxon>
        <taxon>Bacteria division WOR-3</taxon>
    </lineage>
</organism>
<feature type="region of interest" description="Disordered" evidence="2">
    <location>
        <begin position="1"/>
        <end position="33"/>
    </location>
</feature>
<name>A0A937XI27_UNCW3</name>
<dbReference type="InterPro" id="IPR043519">
    <property type="entry name" value="NT_sf"/>
</dbReference>
<evidence type="ECO:0000313" key="4">
    <source>
        <dbReference type="EMBL" id="MBM3332431.1"/>
    </source>
</evidence>
<feature type="compositionally biased region" description="Basic and acidic residues" evidence="2">
    <location>
        <begin position="13"/>
        <end position="23"/>
    </location>
</feature>
<keyword evidence="1" id="KW-0808">Transferase</keyword>
<accession>A0A937XI27</accession>
<dbReference type="EMBL" id="VGIR01000086">
    <property type="protein sequence ID" value="MBM3332431.1"/>
    <property type="molecule type" value="Genomic_DNA"/>
</dbReference>
<dbReference type="Proteomes" id="UP000779900">
    <property type="component" value="Unassembled WGS sequence"/>
</dbReference>